<evidence type="ECO:0000256" key="2">
    <source>
        <dbReference type="HAMAP-Rule" id="MF_00048"/>
    </source>
</evidence>
<gene>
    <name evidence="3" type="ORF">OW729_12895</name>
</gene>
<evidence type="ECO:0000256" key="1">
    <source>
        <dbReference type="ARBA" id="ARBA00006738"/>
    </source>
</evidence>
<dbReference type="CDD" id="cd20736">
    <property type="entry name" value="PoNe_Nuclease"/>
    <property type="match status" value="1"/>
</dbReference>
<dbReference type="PANTHER" id="PTHR34039:SF1">
    <property type="entry name" value="UPF0102 PROTEIN YRAN"/>
    <property type="match status" value="1"/>
</dbReference>
<dbReference type="PANTHER" id="PTHR34039">
    <property type="entry name" value="UPF0102 PROTEIN YRAN"/>
    <property type="match status" value="1"/>
</dbReference>
<protein>
    <recommendedName>
        <fullName evidence="2">UPF0102 protein OW729_12895</fullName>
    </recommendedName>
</protein>
<dbReference type="HAMAP" id="MF_00048">
    <property type="entry name" value="UPF0102"/>
    <property type="match status" value="1"/>
</dbReference>
<dbReference type="Proteomes" id="UP001144612">
    <property type="component" value="Unassembled WGS sequence"/>
</dbReference>
<comment type="caution">
    <text evidence="3">The sequence shown here is derived from an EMBL/GenBank/DDBJ whole genome shotgun (WGS) entry which is preliminary data.</text>
</comment>
<name>A0ABT4DES0_9CLOT</name>
<dbReference type="SUPFAM" id="SSF52980">
    <property type="entry name" value="Restriction endonuclease-like"/>
    <property type="match status" value="1"/>
</dbReference>
<sequence>MGHYNKKIGSYGESLAESYLKNMGYQILEKNFMCYHKEIDIIAYLPKNNCICFIEVKSRFSNKYGTPSEAVTYKKIINLNSAAKFYISKNKLEKYNFRFDIIEIMFNNIDTNYNLQHIKNAF</sequence>
<keyword evidence="4" id="KW-1185">Reference proteome</keyword>
<dbReference type="InterPro" id="IPR011856">
    <property type="entry name" value="tRNA_endonuc-like_dom_sf"/>
</dbReference>
<evidence type="ECO:0000313" key="4">
    <source>
        <dbReference type="Proteomes" id="UP001144612"/>
    </source>
</evidence>
<dbReference type="EMBL" id="JAPQFJ010000013">
    <property type="protein sequence ID" value="MCY6959509.1"/>
    <property type="molecule type" value="Genomic_DNA"/>
</dbReference>
<accession>A0ABT4DES0</accession>
<dbReference type="Pfam" id="PF02021">
    <property type="entry name" value="UPF0102"/>
    <property type="match status" value="1"/>
</dbReference>
<dbReference type="Gene3D" id="3.40.1350.10">
    <property type="match status" value="1"/>
</dbReference>
<dbReference type="RefSeq" id="WP_268061935.1">
    <property type="nucleotide sequence ID" value="NZ_JAPQFJ010000013.1"/>
</dbReference>
<comment type="similarity">
    <text evidence="1 2">Belongs to the UPF0102 family.</text>
</comment>
<reference evidence="3" key="1">
    <citation type="submission" date="2022-12" db="EMBL/GenBank/DDBJ databases">
        <title>Clostridium sp. nov., isolated from industrial wastewater.</title>
        <authorList>
            <person name="Jiayan W."/>
        </authorList>
    </citation>
    <scope>NUCLEOTIDE SEQUENCE</scope>
    <source>
        <strain evidence="3">ZC22-4</strain>
    </source>
</reference>
<dbReference type="InterPro" id="IPR003509">
    <property type="entry name" value="UPF0102_YraN-like"/>
</dbReference>
<dbReference type="InterPro" id="IPR011335">
    <property type="entry name" value="Restrct_endonuc-II-like"/>
</dbReference>
<evidence type="ECO:0000313" key="3">
    <source>
        <dbReference type="EMBL" id="MCY6959509.1"/>
    </source>
</evidence>
<organism evidence="3 4">
    <name type="scientific">Clostridium brassicae</name>
    <dbReference type="NCBI Taxonomy" id="2999072"/>
    <lineage>
        <taxon>Bacteria</taxon>
        <taxon>Bacillati</taxon>
        <taxon>Bacillota</taxon>
        <taxon>Clostridia</taxon>
        <taxon>Eubacteriales</taxon>
        <taxon>Clostridiaceae</taxon>
        <taxon>Clostridium</taxon>
    </lineage>
</organism>
<proteinExistence type="inferred from homology"/>
<dbReference type="NCBIfam" id="NF009150">
    <property type="entry name" value="PRK12497.1-3"/>
    <property type="match status" value="1"/>
</dbReference>